<accession>A0A109IMD3</accession>
<proteinExistence type="inferred from homology"/>
<name>A0A109IMD3_9ACTN</name>
<protein>
    <submittedName>
        <fullName evidence="7">Geranylgeranyl diphosphate synthase, type I</fullName>
    </submittedName>
</protein>
<dbReference type="PANTHER" id="PTHR12001:SF85">
    <property type="entry name" value="SHORT CHAIN ISOPRENYL DIPHOSPHATE SYNTHASE"/>
    <property type="match status" value="1"/>
</dbReference>
<dbReference type="GO" id="GO:0004659">
    <property type="term" value="F:prenyltransferase activity"/>
    <property type="evidence" value="ECO:0007669"/>
    <property type="project" value="InterPro"/>
</dbReference>
<dbReference type="GO" id="GO:0046872">
    <property type="term" value="F:metal ion binding"/>
    <property type="evidence" value="ECO:0007669"/>
    <property type="project" value="UniProtKB-KW"/>
</dbReference>
<evidence type="ECO:0000256" key="2">
    <source>
        <dbReference type="ARBA" id="ARBA00006706"/>
    </source>
</evidence>
<dbReference type="Proteomes" id="UP000198226">
    <property type="component" value="Chromosome I"/>
</dbReference>
<dbReference type="RefSeq" id="WP_067305038.1">
    <property type="nucleotide sequence ID" value="NZ_LRMV01000029.1"/>
</dbReference>
<keyword evidence="8" id="KW-1185">Reference proteome</keyword>
<keyword evidence="5" id="KW-0460">Magnesium</keyword>
<dbReference type="InterPro" id="IPR008949">
    <property type="entry name" value="Isoprenoid_synthase_dom_sf"/>
</dbReference>
<evidence type="ECO:0000256" key="4">
    <source>
        <dbReference type="ARBA" id="ARBA00022723"/>
    </source>
</evidence>
<dbReference type="PANTHER" id="PTHR12001">
    <property type="entry name" value="GERANYLGERANYL PYROPHOSPHATE SYNTHASE"/>
    <property type="match status" value="1"/>
</dbReference>
<reference evidence="8" key="1">
    <citation type="submission" date="2016-06" db="EMBL/GenBank/DDBJ databases">
        <authorList>
            <person name="Varghese N."/>
            <person name="Submissions Spin"/>
        </authorList>
    </citation>
    <scope>NUCLEOTIDE SEQUENCE [LARGE SCALE GENOMIC DNA]</scope>
    <source>
        <strain evidence="8">DSM 44983</strain>
    </source>
</reference>
<dbReference type="PROSITE" id="PS00723">
    <property type="entry name" value="POLYPRENYL_SYNTHASE_1"/>
    <property type="match status" value="1"/>
</dbReference>
<dbReference type="CDD" id="cd00685">
    <property type="entry name" value="Trans_IPPS_HT"/>
    <property type="match status" value="1"/>
</dbReference>
<comment type="cofactor">
    <cofactor evidence="1">
        <name>Mg(2+)</name>
        <dbReference type="ChEBI" id="CHEBI:18420"/>
    </cofactor>
</comment>
<evidence type="ECO:0000256" key="1">
    <source>
        <dbReference type="ARBA" id="ARBA00001946"/>
    </source>
</evidence>
<evidence type="ECO:0000313" key="7">
    <source>
        <dbReference type="EMBL" id="SCG51155.1"/>
    </source>
</evidence>
<keyword evidence="4" id="KW-0479">Metal-binding</keyword>
<dbReference type="SUPFAM" id="SSF48576">
    <property type="entry name" value="Terpenoid synthases"/>
    <property type="match status" value="1"/>
</dbReference>
<dbReference type="Gene3D" id="1.10.600.10">
    <property type="entry name" value="Farnesyl Diphosphate Synthase"/>
    <property type="match status" value="1"/>
</dbReference>
<evidence type="ECO:0000256" key="6">
    <source>
        <dbReference type="RuleBase" id="RU004466"/>
    </source>
</evidence>
<dbReference type="EMBL" id="LT607752">
    <property type="protein sequence ID" value="SCG51155.1"/>
    <property type="molecule type" value="Genomic_DNA"/>
</dbReference>
<keyword evidence="3 6" id="KW-0808">Transferase</keyword>
<evidence type="ECO:0000256" key="3">
    <source>
        <dbReference type="ARBA" id="ARBA00022679"/>
    </source>
</evidence>
<dbReference type="Pfam" id="PF00348">
    <property type="entry name" value="polyprenyl_synt"/>
    <property type="match status" value="1"/>
</dbReference>
<dbReference type="InterPro" id="IPR000092">
    <property type="entry name" value="Polyprenyl_synt"/>
</dbReference>
<evidence type="ECO:0000313" key="8">
    <source>
        <dbReference type="Proteomes" id="UP000198226"/>
    </source>
</evidence>
<organism evidence="7 8">
    <name type="scientific">Micromonospora rifamycinica</name>
    <dbReference type="NCBI Taxonomy" id="291594"/>
    <lineage>
        <taxon>Bacteria</taxon>
        <taxon>Bacillati</taxon>
        <taxon>Actinomycetota</taxon>
        <taxon>Actinomycetes</taxon>
        <taxon>Micromonosporales</taxon>
        <taxon>Micromonosporaceae</taxon>
        <taxon>Micromonospora</taxon>
    </lineage>
</organism>
<comment type="similarity">
    <text evidence="2 6">Belongs to the FPP/GGPP synthase family.</text>
</comment>
<sequence>MTVTGFTRYPPFIDDLARSESGRLLRAELERRWPETTDQLVTIARYALLPAGKLLRPMMTLHAAEAVGGSPSAVLPAALGMEYLHVATLVHDDIIDADTLRRGRPAVPVAFGIPDAIVVGDHLIFTAFQSIVEVGATAPPGQVAAAVAALAEAGRDLCRGQLLETQLVGDLDAGAQWYPEMIRLKTGALFRAVCHVGALLGGADPQLAAGLARYGEHLGIAFQIRDDLLSYVATPEQTGKPATSDLNNGRPTLPLLLAYDTATDTARVELMAVLHRRGAGPGDVEWVAGLLAEVDAVRDARRQMVEHAERALAELSPLTPSPSVDVLAGIAHWMTSETA</sequence>
<dbReference type="AlphaFoldDB" id="A0A109IMD3"/>
<dbReference type="SFLD" id="SFLDS00005">
    <property type="entry name" value="Isoprenoid_Synthase_Type_I"/>
    <property type="match status" value="1"/>
</dbReference>
<dbReference type="SFLD" id="SFLDG01017">
    <property type="entry name" value="Polyprenyl_Transferase_Like"/>
    <property type="match status" value="1"/>
</dbReference>
<dbReference type="OrthoDB" id="4497239at2"/>
<dbReference type="InterPro" id="IPR033749">
    <property type="entry name" value="Polyprenyl_synt_CS"/>
</dbReference>
<evidence type="ECO:0000256" key="5">
    <source>
        <dbReference type="ARBA" id="ARBA00022842"/>
    </source>
</evidence>
<gene>
    <name evidence="7" type="ORF">GA0070623_1895</name>
</gene>
<dbReference type="GO" id="GO:0008299">
    <property type="term" value="P:isoprenoid biosynthetic process"/>
    <property type="evidence" value="ECO:0007669"/>
    <property type="project" value="InterPro"/>
</dbReference>